<dbReference type="Proteomes" id="UP001220662">
    <property type="component" value="Unassembled WGS sequence"/>
</dbReference>
<comment type="caution">
    <text evidence="1">The sequence shown here is derived from an EMBL/GenBank/DDBJ whole genome shotgun (WGS) entry which is preliminary data.</text>
</comment>
<dbReference type="RefSeq" id="WP_276214474.1">
    <property type="nucleotide sequence ID" value="NZ_JARJLR010000207.1"/>
</dbReference>
<evidence type="ECO:0000313" key="2">
    <source>
        <dbReference type="Proteomes" id="UP001220662"/>
    </source>
</evidence>
<evidence type="ECO:0000313" key="1">
    <source>
        <dbReference type="EMBL" id="MDF3842296.1"/>
    </source>
</evidence>
<proteinExistence type="predicted"/>
<protein>
    <submittedName>
        <fullName evidence="1">Uncharacterized protein</fullName>
    </submittedName>
</protein>
<name>A0AAW6P4Z0_9PSED</name>
<gene>
    <name evidence="1" type="ORF">P3W55_11325</name>
</gene>
<accession>A0AAW6P4Z0</accession>
<dbReference type="EMBL" id="JARJLR010000207">
    <property type="protein sequence ID" value="MDF3842296.1"/>
    <property type="molecule type" value="Genomic_DNA"/>
</dbReference>
<dbReference type="AlphaFoldDB" id="A0AAW6P4Z0"/>
<organism evidence="1 2">
    <name type="scientific">Pseudomonas citronellolis</name>
    <dbReference type="NCBI Taxonomy" id="53408"/>
    <lineage>
        <taxon>Bacteria</taxon>
        <taxon>Pseudomonadati</taxon>
        <taxon>Pseudomonadota</taxon>
        <taxon>Gammaproteobacteria</taxon>
        <taxon>Pseudomonadales</taxon>
        <taxon>Pseudomonadaceae</taxon>
        <taxon>Pseudomonas</taxon>
    </lineage>
</organism>
<sequence>MEVNKASWLDECRDWCRKIKYLSEELEWNERPNHSGWLEATSALLDESRVTLPRLLFKGEYRPGKMGERISYGLMYREQREMRRVFMLEIYPKHERSHSESGVVFFGPHIHLGDPRLDQITRLVHANLDGPTVHRWIERFRRHARILDNDHRQLRAPFTDDLFG</sequence>
<reference evidence="1" key="1">
    <citation type="submission" date="2023-03" db="EMBL/GenBank/DDBJ databases">
        <title>Draft assemblies of triclosan tolerant bacteria isolated from returned activated sludge.</title>
        <authorList>
            <person name="Van Hamelsveld S."/>
        </authorList>
    </citation>
    <scope>NUCLEOTIDE SEQUENCE</scope>
    <source>
        <strain evidence="1">GW210015_S63</strain>
    </source>
</reference>